<comment type="caution">
    <text evidence="1">The sequence shown here is derived from an EMBL/GenBank/DDBJ whole genome shotgun (WGS) entry which is preliminary data.</text>
</comment>
<gene>
    <name evidence="1" type="ORF">PQU93_17755</name>
</gene>
<name>A0ABT5I8U6_VOGIN</name>
<keyword evidence="2" id="KW-1185">Reference proteome</keyword>
<organism evidence="1 2">
    <name type="scientific">Vogesella indigofera</name>
    <name type="common">Pseudomonas indigofera</name>
    <dbReference type="NCBI Taxonomy" id="45465"/>
    <lineage>
        <taxon>Bacteria</taxon>
        <taxon>Pseudomonadati</taxon>
        <taxon>Pseudomonadota</taxon>
        <taxon>Betaproteobacteria</taxon>
        <taxon>Neisseriales</taxon>
        <taxon>Chromobacteriaceae</taxon>
        <taxon>Vogesella</taxon>
    </lineage>
</organism>
<reference evidence="1 2" key="1">
    <citation type="submission" date="2023-01" db="EMBL/GenBank/DDBJ databases">
        <title>Novel species of the genus Vogesella isolated from rivers.</title>
        <authorList>
            <person name="Lu H."/>
        </authorList>
    </citation>
    <scope>NUCLEOTIDE SEQUENCE [LARGE SCALE GENOMIC DNA]</scope>
    <source>
        <strain evidence="1 2">SH7W</strain>
    </source>
</reference>
<evidence type="ECO:0000313" key="1">
    <source>
        <dbReference type="EMBL" id="MDC7692610.1"/>
    </source>
</evidence>
<sequence>MSHSNSCLAAAGIPEIAIRNRYVNQVVNELKGGDQQAIRHFVEFGQTVSRMDKFWLVREYSKMLSPLENQKLGYLEQALAGAYEATLIQTMAGVEILVDHRRVGYAVTMNMARQMLAEHCPDCAITEMTPDGGSDETAAAHALLWAQAMVAVAACAELRLSSVSLLNADFDPKKVQVYEDESCVVCVPETESAQEALQLIEFMKLGMGLAGIEVVPLQQTA</sequence>
<evidence type="ECO:0000313" key="2">
    <source>
        <dbReference type="Proteomes" id="UP001221566"/>
    </source>
</evidence>
<protein>
    <submittedName>
        <fullName evidence="1">Uncharacterized protein</fullName>
    </submittedName>
</protein>
<proteinExistence type="predicted"/>
<dbReference type="RefSeq" id="WP_272804181.1">
    <property type="nucleotide sequence ID" value="NZ_JAQQKY010000018.1"/>
</dbReference>
<accession>A0ABT5I8U6</accession>
<dbReference type="EMBL" id="JAQQKY010000018">
    <property type="protein sequence ID" value="MDC7692610.1"/>
    <property type="molecule type" value="Genomic_DNA"/>
</dbReference>
<dbReference type="Proteomes" id="UP001221566">
    <property type="component" value="Unassembled WGS sequence"/>
</dbReference>